<protein>
    <submittedName>
        <fullName evidence="1">Uncharacterized protein</fullName>
    </submittedName>
</protein>
<dbReference type="AlphaFoldDB" id="A0AA40FE18"/>
<dbReference type="Proteomes" id="UP001177670">
    <property type="component" value="Unassembled WGS sequence"/>
</dbReference>
<name>A0AA40FE18_9HYME</name>
<gene>
    <name evidence="1" type="ORF">K0M31_016920</name>
</gene>
<evidence type="ECO:0000313" key="1">
    <source>
        <dbReference type="EMBL" id="KAK1117112.1"/>
    </source>
</evidence>
<accession>A0AA40FE18</accession>
<keyword evidence="2" id="KW-1185">Reference proteome</keyword>
<sequence>MRKLDKKEKNEQEITFGITWGDWVQWNADLVRGVKRCVPAYVRWRHYSVCYFLQPRTMKSRQPNALECYFPDFMKE</sequence>
<reference evidence="1" key="1">
    <citation type="submission" date="2021-10" db="EMBL/GenBank/DDBJ databases">
        <title>Melipona bicolor Genome sequencing and assembly.</title>
        <authorList>
            <person name="Araujo N.S."/>
            <person name="Arias M.C."/>
        </authorList>
    </citation>
    <scope>NUCLEOTIDE SEQUENCE</scope>
    <source>
        <strain evidence="1">USP_2M_L1-L4_2017</strain>
        <tissue evidence="1">Whole body</tissue>
    </source>
</reference>
<organism evidence="1 2">
    <name type="scientific">Melipona bicolor</name>
    <dbReference type="NCBI Taxonomy" id="60889"/>
    <lineage>
        <taxon>Eukaryota</taxon>
        <taxon>Metazoa</taxon>
        <taxon>Ecdysozoa</taxon>
        <taxon>Arthropoda</taxon>
        <taxon>Hexapoda</taxon>
        <taxon>Insecta</taxon>
        <taxon>Pterygota</taxon>
        <taxon>Neoptera</taxon>
        <taxon>Endopterygota</taxon>
        <taxon>Hymenoptera</taxon>
        <taxon>Apocrita</taxon>
        <taxon>Aculeata</taxon>
        <taxon>Apoidea</taxon>
        <taxon>Anthophila</taxon>
        <taxon>Apidae</taxon>
        <taxon>Melipona</taxon>
    </lineage>
</organism>
<evidence type="ECO:0000313" key="2">
    <source>
        <dbReference type="Proteomes" id="UP001177670"/>
    </source>
</evidence>
<dbReference type="EMBL" id="JAHYIQ010000055">
    <property type="protein sequence ID" value="KAK1117112.1"/>
    <property type="molecule type" value="Genomic_DNA"/>
</dbReference>
<proteinExistence type="predicted"/>
<comment type="caution">
    <text evidence="1">The sequence shown here is derived from an EMBL/GenBank/DDBJ whole genome shotgun (WGS) entry which is preliminary data.</text>
</comment>